<organism evidence="16 17">
    <name type="scientific">Cirrhinus molitorella</name>
    <name type="common">mud carp</name>
    <dbReference type="NCBI Taxonomy" id="172907"/>
    <lineage>
        <taxon>Eukaryota</taxon>
        <taxon>Metazoa</taxon>
        <taxon>Chordata</taxon>
        <taxon>Craniata</taxon>
        <taxon>Vertebrata</taxon>
        <taxon>Euteleostomi</taxon>
        <taxon>Actinopterygii</taxon>
        <taxon>Neopterygii</taxon>
        <taxon>Teleostei</taxon>
        <taxon>Ostariophysi</taxon>
        <taxon>Cypriniformes</taxon>
        <taxon>Cyprinidae</taxon>
        <taxon>Labeoninae</taxon>
        <taxon>Labeonini</taxon>
        <taxon>Cirrhinus</taxon>
    </lineage>
</organism>
<evidence type="ECO:0000256" key="11">
    <source>
        <dbReference type="SAM" id="MobiDB-lite"/>
    </source>
</evidence>
<dbReference type="PRINTS" id="PR01977">
    <property type="entry name" value="IGFBPFAMILY1"/>
</dbReference>
<feature type="chain" id="PRO_5041740832" description="Insulin-like growth factor-binding protein 1" evidence="12">
    <location>
        <begin position="21"/>
        <end position="782"/>
    </location>
</feature>
<dbReference type="Gene3D" id="4.10.40.20">
    <property type="match status" value="1"/>
</dbReference>
<dbReference type="InterPro" id="IPR020837">
    <property type="entry name" value="Fibrinogen_CS"/>
</dbReference>
<evidence type="ECO:0000256" key="3">
    <source>
        <dbReference type="ARBA" id="ARBA00022525"/>
    </source>
</evidence>
<protein>
    <recommendedName>
        <fullName evidence="2">Insulin-like growth factor-binding protein 1</fullName>
    </recommendedName>
</protein>
<dbReference type="PANTHER" id="PTHR47221">
    <property type="entry name" value="FIBRINOGEN ALPHA CHAIN"/>
    <property type="match status" value="1"/>
</dbReference>
<comment type="subcellular location">
    <subcellularLocation>
        <location evidence="1">Secreted</location>
    </subcellularLocation>
</comment>
<evidence type="ECO:0000256" key="12">
    <source>
        <dbReference type="SAM" id="SignalP"/>
    </source>
</evidence>
<dbReference type="SMART" id="SM00186">
    <property type="entry name" value="FBG"/>
    <property type="match status" value="1"/>
</dbReference>
<dbReference type="NCBIfam" id="NF040941">
    <property type="entry name" value="GGGWT_bact"/>
    <property type="match status" value="1"/>
</dbReference>
<dbReference type="GO" id="GO:0005520">
    <property type="term" value="F:insulin-like growth factor binding"/>
    <property type="evidence" value="ECO:0007669"/>
    <property type="project" value="InterPro"/>
</dbReference>
<dbReference type="AlphaFoldDB" id="A0AA88U078"/>
<feature type="domain" description="Fibrinogen C-terminal" evidence="15">
    <location>
        <begin position="562"/>
        <end position="782"/>
    </location>
</feature>
<dbReference type="Gene3D" id="4.10.800.10">
    <property type="entry name" value="Thyroglobulin type-1"/>
    <property type="match status" value="1"/>
</dbReference>
<evidence type="ECO:0000259" key="13">
    <source>
        <dbReference type="PROSITE" id="PS51162"/>
    </source>
</evidence>
<dbReference type="SUPFAM" id="SSF57610">
    <property type="entry name" value="Thyroglobulin type-1 domain"/>
    <property type="match status" value="1"/>
</dbReference>
<evidence type="ECO:0000256" key="5">
    <source>
        <dbReference type="ARBA" id="ARBA00022604"/>
    </source>
</evidence>
<dbReference type="GO" id="GO:0005577">
    <property type="term" value="C:fibrinogen complex"/>
    <property type="evidence" value="ECO:0007669"/>
    <property type="project" value="TreeGrafter"/>
</dbReference>
<feature type="region of interest" description="Disordered" evidence="11">
    <location>
        <begin position="530"/>
        <end position="560"/>
    </location>
</feature>
<dbReference type="SMART" id="SM00121">
    <property type="entry name" value="IB"/>
    <property type="match status" value="1"/>
</dbReference>
<feature type="signal peptide" evidence="12">
    <location>
        <begin position="1"/>
        <end position="20"/>
    </location>
</feature>
<evidence type="ECO:0000256" key="2">
    <source>
        <dbReference type="ARBA" id="ARBA00013675"/>
    </source>
</evidence>
<comment type="subunit">
    <text evidence="9">Binds equally well IGF1 and IGF2. Interacts with integrin ITGA5:ITGB1. Interacts with VHL; this interaction inhibits HIF1A degradation.</text>
</comment>
<evidence type="ECO:0000256" key="10">
    <source>
        <dbReference type="PROSITE-ProRule" id="PRU00500"/>
    </source>
</evidence>
<name>A0AA88U078_9TELE</name>
<dbReference type="InterPro" id="IPR036056">
    <property type="entry name" value="Fibrinogen-like_C"/>
</dbReference>
<dbReference type="PROSITE" id="PS51323">
    <property type="entry name" value="IGFBP_N_2"/>
    <property type="match status" value="1"/>
</dbReference>
<evidence type="ECO:0000256" key="1">
    <source>
        <dbReference type="ARBA" id="ARBA00004613"/>
    </source>
</evidence>
<dbReference type="InterPro" id="IPR037579">
    <property type="entry name" value="FIB_ANG-like"/>
</dbReference>
<keyword evidence="17" id="KW-1185">Reference proteome</keyword>
<dbReference type="InterPro" id="IPR036857">
    <property type="entry name" value="Thyroglobulin_1_sf"/>
</dbReference>
<dbReference type="SUPFAM" id="SSF56496">
    <property type="entry name" value="Fibrinogen C-terminal domain-like"/>
    <property type="match status" value="1"/>
</dbReference>
<dbReference type="CDD" id="cd00087">
    <property type="entry name" value="FReD"/>
    <property type="match status" value="1"/>
</dbReference>
<keyword evidence="7" id="KW-0325">Glycoprotein</keyword>
<keyword evidence="4" id="KW-0597">Phosphoprotein</keyword>
<dbReference type="Gene3D" id="3.90.215.10">
    <property type="entry name" value="Gamma Fibrinogen, chain A, domain 1"/>
    <property type="match status" value="1"/>
</dbReference>
<dbReference type="PROSITE" id="PS00222">
    <property type="entry name" value="IGFBP_N_1"/>
    <property type="match status" value="1"/>
</dbReference>
<dbReference type="FunFam" id="3.90.215.10:FF:000001">
    <property type="entry name" value="Tenascin isoform 1"/>
    <property type="match status" value="1"/>
</dbReference>
<dbReference type="SUPFAM" id="SSF57184">
    <property type="entry name" value="Growth factor receptor domain"/>
    <property type="match status" value="1"/>
</dbReference>
<evidence type="ECO:0000259" key="15">
    <source>
        <dbReference type="PROSITE" id="PS51406"/>
    </source>
</evidence>
<dbReference type="InterPro" id="IPR002181">
    <property type="entry name" value="Fibrinogen_a/b/g_C_dom"/>
</dbReference>
<dbReference type="InterPro" id="IPR022321">
    <property type="entry name" value="IGFBP_1-6_chordata"/>
</dbReference>
<feature type="domain" description="IGFBP N-terminal" evidence="14">
    <location>
        <begin position="27"/>
        <end position="108"/>
    </location>
</feature>
<dbReference type="InterPro" id="IPR017891">
    <property type="entry name" value="Insulin_GF-bd_Cys-rich_CS"/>
</dbReference>
<evidence type="ECO:0000313" key="16">
    <source>
        <dbReference type="EMBL" id="KAK2901492.1"/>
    </source>
</evidence>
<dbReference type="InterPro" id="IPR000867">
    <property type="entry name" value="IGFBP-like"/>
</dbReference>
<evidence type="ECO:0000313" key="17">
    <source>
        <dbReference type="Proteomes" id="UP001187343"/>
    </source>
</evidence>
<dbReference type="GO" id="GO:0042730">
    <property type="term" value="P:fibrinolysis"/>
    <property type="evidence" value="ECO:0007669"/>
    <property type="project" value="TreeGrafter"/>
</dbReference>
<dbReference type="PROSITE" id="PS51406">
    <property type="entry name" value="FIBRINOGEN_C_2"/>
    <property type="match status" value="1"/>
</dbReference>
<keyword evidence="8" id="KW-0340">Growth factor binding</keyword>
<dbReference type="EMBL" id="JAUYZG010000008">
    <property type="protein sequence ID" value="KAK2901492.1"/>
    <property type="molecule type" value="Genomic_DNA"/>
</dbReference>
<evidence type="ECO:0000256" key="7">
    <source>
        <dbReference type="ARBA" id="ARBA00023180"/>
    </source>
</evidence>
<dbReference type="GO" id="GO:0034116">
    <property type="term" value="P:positive regulation of heterotypic cell-cell adhesion"/>
    <property type="evidence" value="ECO:0007669"/>
    <property type="project" value="TreeGrafter"/>
</dbReference>
<evidence type="ECO:0000256" key="8">
    <source>
        <dbReference type="ARBA" id="ARBA00023183"/>
    </source>
</evidence>
<dbReference type="GO" id="GO:0072377">
    <property type="term" value="P:blood coagulation, common pathway"/>
    <property type="evidence" value="ECO:0007669"/>
    <property type="project" value="TreeGrafter"/>
</dbReference>
<dbReference type="Proteomes" id="UP001187343">
    <property type="component" value="Unassembled WGS sequence"/>
</dbReference>
<dbReference type="SMART" id="SM00211">
    <property type="entry name" value="TY"/>
    <property type="match status" value="1"/>
</dbReference>
<dbReference type="PANTHER" id="PTHR47221:SF5">
    <property type="entry name" value="FIBRINOGEN C-TERMINAL DOMAIN-CONTAINING PROTEIN"/>
    <property type="match status" value="1"/>
</dbReference>
<evidence type="ECO:0000256" key="6">
    <source>
        <dbReference type="ARBA" id="ARBA00023157"/>
    </source>
</evidence>
<comment type="caution">
    <text evidence="16">The sequence shown here is derived from an EMBL/GenBank/DDBJ whole genome shotgun (WGS) entry which is preliminary data.</text>
</comment>
<dbReference type="PROSITE" id="PS00484">
    <property type="entry name" value="THYROGLOBULIN_1_1"/>
    <property type="match status" value="1"/>
</dbReference>
<gene>
    <name evidence="16" type="ORF">Q8A67_009607</name>
</gene>
<dbReference type="PROSITE" id="PS51162">
    <property type="entry name" value="THYROGLOBULIN_1_2"/>
    <property type="match status" value="1"/>
</dbReference>
<dbReference type="InterPro" id="IPR022322">
    <property type="entry name" value="IGFBP1"/>
</dbReference>
<dbReference type="GO" id="GO:0030674">
    <property type="term" value="F:protein-macromolecule adaptor activity"/>
    <property type="evidence" value="ECO:0007669"/>
    <property type="project" value="TreeGrafter"/>
</dbReference>
<proteinExistence type="predicted"/>
<dbReference type="Pfam" id="PF00086">
    <property type="entry name" value="Thyroglobulin_1"/>
    <property type="match status" value="1"/>
</dbReference>
<dbReference type="InterPro" id="IPR000716">
    <property type="entry name" value="Thyroglobulin_1"/>
</dbReference>
<dbReference type="FunFam" id="4.10.40.20:FF:000001">
    <property type="entry name" value="Insulin-like growth factor binding protein 5"/>
    <property type="match status" value="1"/>
</dbReference>
<keyword evidence="3" id="KW-0964">Secreted</keyword>
<dbReference type="Pfam" id="PF00147">
    <property type="entry name" value="Fibrinogen_C"/>
    <property type="match status" value="1"/>
</dbReference>
<evidence type="ECO:0000256" key="4">
    <source>
        <dbReference type="ARBA" id="ARBA00022553"/>
    </source>
</evidence>
<evidence type="ECO:0000259" key="14">
    <source>
        <dbReference type="PROSITE" id="PS51323"/>
    </source>
</evidence>
<reference evidence="16" key="1">
    <citation type="submission" date="2023-08" db="EMBL/GenBank/DDBJ databases">
        <title>Chromosome-level Genome Assembly of mud carp (Cirrhinus molitorella).</title>
        <authorList>
            <person name="Liu H."/>
        </authorList>
    </citation>
    <scope>NUCLEOTIDE SEQUENCE</scope>
    <source>
        <strain evidence="16">Prfri</strain>
        <tissue evidence="16">Muscle</tissue>
    </source>
</reference>
<evidence type="ECO:0000256" key="9">
    <source>
        <dbReference type="ARBA" id="ARBA00049694"/>
    </source>
</evidence>
<keyword evidence="6" id="KW-1015">Disulfide bond</keyword>
<dbReference type="PRINTS" id="PR01976">
    <property type="entry name" value="IGFBPFAMILY"/>
</dbReference>
<dbReference type="CDD" id="cd00191">
    <property type="entry name" value="TY"/>
    <property type="match status" value="1"/>
</dbReference>
<keyword evidence="12" id="KW-0732">Signal</keyword>
<dbReference type="GO" id="GO:0070527">
    <property type="term" value="P:platelet aggregation"/>
    <property type="evidence" value="ECO:0007669"/>
    <property type="project" value="TreeGrafter"/>
</dbReference>
<dbReference type="GO" id="GO:0005201">
    <property type="term" value="F:extracellular matrix structural constituent"/>
    <property type="evidence" value="ECO:0007669"/>
    <property type="project" value="TreeGrafter"/>
</dbReference>
<feature type="domain" description="Thyroglobulin type-1" evidence="13">
    <location>
        <begin position="160"/>
        <end position="245"/>
    </location>
</feature>
<dbReference type="InterPro" id="IPR009030">
    <property type="entry name" value="Growth_fac_rcpt_cys_sf"/>
</dbReference>
<dbReference type="Pfam" id="PF00219">
    <property type="entry name" value="IGFBP"/>
    <property type="match status" value="1"/>
</dbReference>
<dbReference type="InterPro" id="IPR014716">
    <property type="entry name" value="Fibrinogen_a/b/g_C_1"/>
</dbReference>
<comment type="caution">
    <text evidence="10">Lacks conserved residue(s) required for the propagation of feature annotation.</text>
</comment>
<accession>A0AA88U078</accession>
<dbReference type="PROSITE" id="PS00514">
    <property type="entry name" value="FIBRINOGEN_C_1"/>
    <property type="match status" value="1"/>
</dbReference>
<keyword evidence="5" id="KW-0341">Growth regulation</keyword>
<sequence length="782" mass="87437">MRRPCVFVLLVSVLVSPADLSPVIGPEPIRCSPCSQEQLSACPAVSSSCPEVLREPGCGCCMSCALKKGDSCGVYTAPCGSGLHCVPKPGDPRPLHALTRGQAVCTEYDQMEDEPDFTSDQGSLHYLLGLNRPLDAQDAAEAQESIKAKVNAIRKKLIQQGPCHTELHASLDIIAESQQALGEKFTSFYLPNCDKHGFYKAKQCETSLIGQPPRCWCVSSWNGKRIGDDLAGIQSALELFTEEAAIEEELHSTAESWLTPYEQNRSEARRDSNRRRIISLTERTKRVHGSDLLSAAMSPHAWIFCALLCVLTCERSKSAYKGPVLSRKRRLVEDAADGAPRKCSYTFLVPEQKITGPICASQGPSLPDKERVTQSDVADVRELLTKQRREMDTLRMIVDVDGNMVNEMKLLRKESRNMNSRVTQLYMQLLHEIIRKRDNSLELAQMEGRILNSTAEALRLSALYRELEVRFSALAALVNNQSLLIGALEERCLQVHGNHRREPLPPPLVQVVPENIPVYVPRFSNEIQRSHGWPVSEDRSPRTAPSPTGGALDLQHPPQGNVSMEGPFRDCLQVMQAGHSTSGTYLLKPDGTETPVEAWCEHDVDRGGWTLIQRRKDGSVNFFRNWDSYKKGFGNVDGEHWLGLENIYNLGKQEDYKLLVELEDWMGKKVYAAYSSFHLEPESQSYRLRLGTYQGNAGDSLTSHNGKQFTTLDHDNDAFSGNCAHFHKAGWWYNACGQANLNGVWYSGGVYRSRFQDGIFWADYGGGFYSMKSVRMMIRPID</sequence>